<evidence type="ECO:0000259" key="1">
    <source>
        <dbReference type="Pfam" id="PF00487"/>
    </source>
</evidence>
<feature type="domain" description="Fatty acid desaturase" evidence="1">
    <location>
        <begin position="61"/>
        <end position="327"/>
    </location>
</feature>
<dbReference type="PANTHER" id="PTHR19353">
    <property type="entry name" value="FATTY ACID DESATURASE 2"/>
    <property type="match status" value="1"/>
</dbReference>
<reference evidence="2 3" key="1">
    <citation type="submission" date="2021-03" db="EMBL/GenBank/DDBJ databases">
        <title>Genome sequencing of Marinobacter sp. LPB0319.</title>
        <authorList>
            <person name="Kim J."/>
        </authorList>
    </citation>
    <scope>NUCLEOTIDE SEQUENCE [LARGE SCALE GENOMIC DNA]</scope>
    <source>
        <strain evidence="2 3">LPB0319</strain>
    </source>
</reference>
<accession>A0ABX7MTT6</accession>
<dbReference type="CDD" id="cd03506">
    <property type="entry name" value="Delta6-FADS-like"/>
    <property type="match status" value="1"/>
</dbReference>
<evidence type="ECO:0000313" key="2">
    <source>
        <dbReference type="EMBL" id="QSP94907.1"/>
    </source>
</evidence>
<dbReference type="RefSeq" id="WP_206644114.1">
    <property type="nucleotide sequence ID" value="NZ_CP071247.1"/>
</dbReference>
<keyword evidence="3" id="KW-1185">Reference proteome</keyword>
<proteinExistence type="predicted"/>
<dbReference type="PANTHER" id="PTHR19353:SF84">
    <property type="entry name" value="ACYL-COA DELTA-9-DESATURASE, DESB"/>
    <property type="match status" value="1"/>
</dbReference>
<dbReference type="InterPro" id="IPR005804">
    <property type="entry name" value="FA_desaturase_dom"/>
</dbReference>
<dbReference type="InterPro" id="IPR012171">
    <property type="entry name" value="Fatty_acid_desaturase"/>
</dbReference>
<dbReference type="Pfam" id="PF00487">
    <property type="entry name" value="FA_desaturase"/>
    <property type="match status" value="1"/>
</dbReference>
<dbReference type="EMBL" id="CP071247">
    <property type="protein sequence ID" value="QSP94907.1"/>
    <property type="molecule type" value="Genomic_DNA"/>
</dbReference>
<evidence type="ECO:0000313" key="3">
    <source>
        <dbReference type="Proteomes" id="UP000663555"/>
    </source>
</evidence>
<dbReference type="Proteomes" id="UP000663555">
    <property type="component" value="Chromosome"/>
</dbReference>
<sequence length="363" mass="41497">MNRMTEAQLSELERDLNAIREQVVADLGERDADYIRRIVRLHRTLEVAGRIMMPLGVVPPVFVAATATLGIAKILENMEIGHNVMHGQYDWMNDPSLHSQNYEWDTVCPGDSWRRTHNYEHHTYTNIIGKDRDYGYALLRLSDDEQWRPRHSLQFINYVLLSVFFQWGVGLHELESERIRRGEIRLRDKLPFLKDFARKGGRQAFKDYVFFPLVTLPVAPVVLAGNTGANLIRNLWASTVIFCGHFTQQAETFTEAECEGESKGHWYLRQLTGSSNFTGGKWVHLLSGHLSFQVEHHLFPDLPAHRYPEISGQVQAVCQKHDIPYNTGSFARQYGSVLKRIAAFSLPDAIRTRLPGQGAVQAT</sequence>
<name>A0ABX7MTT6_9GAMM</name>
<gene>
    <name evidence="2" type="ORF">LPB19_00320</name>
</gene>
<protein>
    <submittedName>
        <fullName evidence="2">Acyl-CoA desaturase</fullName>
    </submittedName>
</protein>
<organism evidence="2 3">
    <name type="scientific">Marinobacter salinisoli</name>
    <dbReference type="NCBI Taxonomy" id="2769486"/>
    <lineage>
        <taxon>Bacteria</taxon>
        <taxon>Pseudomonadati</taxon>
        <taxon>Pseudomonadota</taxon>
        <taxon>Gammaproteobacteria</taxon>
        <taxon>Pseudomonadales</taxon>
        <taxon>Marinobacteraceae</taxon>
        <taxon>Marinobacter</taxon>
    </lineage>
</organism>